<feature type="region of interest" description="Disordered" evidence="1">
    <location>
        <begin position="1"/>
        <end position="112"/>
    </location>
</feature>
<dbReference type="AlphaFoldDB" id="A0AAF0IKS3"/>
<feature type="compositionally biased region" description="Basic and acidic residues" evidence="1">
    <location>
        <begin position="1"/>
        <end position="13"/>
    </location>
</feature>
<organism evidence="2 3">
    <name type="scientific">Emydomyces testavorans</name>
    <dbReference type="NCBI Taxonomy" id="2070801"/>
    <lineage>
        <taxon>Eukaryota</taxon>
        <taxon>Fungi</taxon>
        <taxon>Dikarya</taxon>
        <taxon>Ascomycota</taxon>
        <taxon>Pezizomycotina</taxon>
        <taxon>Eurotiomycetes</taxon>
        <taxon>Eurotiomycetidae</taxon>
        <taxon>Onygenales</taxon>
        <taxon>Nannizziopsiaceae</taxon>
        <taxon>Emydomyces</taxon>
    </lineage>
</organism>
<protein>
    <submittedName>
        <fullName evidence="2">Uncharacterized protein</fullName>
    </submittedName>
</protein>
<accession>A0AAF0IKS3</accession>
<dbReference type="EMBL" id="CP120629">
    <property type="protein sequence ID" value="WEW60011.1"/>
    <property type="molecule type" value="Genomic_DNA"/>
</dbReference>
<keyword evidence="3" id="KW-1185">Reference proteome</keyword>
<evidence type="ECO:0000313" key="2">
    <source>
        <dbReference type="EMBL" id="WEW60011.1"/>
    </source>
</evidence>
<sequence length="142" mass="15728">MEESADHADEPHLQHPTPALVASAALRARTTTTTTATSSSNTRVPSPDPPSITTGTVTPDLHGAHELPALHEIPTHTRRDSSPSTISSGSIRIVTRRSTRDTQLSRRSSREPTGRFRHVIKFWRRNVVLSVSHEQNRDHYEG</sequence>
<feature type="compositionally biased region" description="Low complexity" evidence="1">
    <location>
        <begin position="22"/>
        <end position="43"/>
    </location>
</feature>
<feature type="compositionally biased region" description="Low complexity" evidence="1">
    <location>
        <begin position="82"/>
        <end position="93"/>
    </location>
</feature>
<name>A0AAF0IKS3_9EURO</name>
<evidence type="ECO:0000313" key="3">
    <source>
        <dbReference type="Proteomes" id="UP001219355"/>
    </source>
</evidence>
<evidence type="ECO:0000256" key="1">
    <source>
        <dbReference type="SAM" id="MobiDB-lite"/>
    </source>
</evidence>
<reference evidence="2" key="1">
    <citation type="submission" date="2023-03" db="EMBL/GenBank/DDBJ databases">
        <title>Emydomyces testavorans Genome Sequence.</title>
        <authorList>
            <person name="Hoyer L."/>
        </authorList>
    </citation>
    <scope>NUCLEOTIDE SEQUENCE</scope>
    <source>
        <strain evidence="2">16-2883</strain>
    </source>
</reference>
<proteinExistence type="predicted"/>
<dbReference type="Proteomes" id="UP001219355">
    <property type="component" value="Chromosome 3"/>
</dbReference>
<feature type="compositionally biased region" description="Basic and acidic residues" evidence="1">
    <location>
        <begin position="98"/>
        <end position="112"/>
    </location>
</feature>
<feature type="compositionally biased region" description="Basic and acidic residues" evidence="1">
    <location>
        <begin position="62"/>
        <end position="81"/>
    </location>
</feature>
<gene>
    <name evidence="2" type="ORF">PRK78_005493</name>
</gene>